<reference evidence="6" key="1">
    <citation type="journal article" date="2015" name="Nat. Genet.">
        <title>The pineapple genome and the evolution of CAM photosynthesis.</title>
        <authorList>
            <person name="Ming R."/>
            <person name="VanBuren R."/>
            <person name="Wai C.M."/>
            <person name="Tang H."/>
            <person name="Schatz M.C."/>
            <person name="Bowers J.E."/>
            <person name="Lyons E."/>
            <person name="Wang M.L."/>
            <person name="Chen J."/>
            <person name="Biggers E."/>
            <person name="Zhang J."/>
            <person name="Huang L."/>
            <person name="Zhang L."/>
            <person name="Miao W."/>
            <person name="Zhang J."/>
            <person name="Ye Z."/>
            <person name="Miao C."/>
            <person name="Lin Z."/>
            <person name="Wang H."/>
            <person name="Zhou H."/>
            <person name="Yim W.C."/>
            <person name="Priest H.D."/>
            <person name="Zheng C."/>
            <person name="Woodhouse M."/>
            <person name="Edger P.P."/>
            <person name="Guyot R."/>
            <person name="Guo H.B."/>
            <person name="Guo H."/>
            <person name="Zheng G."/>
            <person name="Singh R."/>
            <person name="Sharma A."/>
            <person name="Min X."/>
            <person name="Zheng Y."/>
            <person name="Lee H."/>
            <person name="Gurtowski J."/>
            <person name="Sedlazeck F.J."/>
            <person name="Harkess A."/>
            <person name="McKain M.R."/>
            <person name="Liao Z."/>
            <person name="Fang J."/>
            <person name="Liu J."/>
            <person name="Zhang X."/>
            <person name="Zhang Q."/>
            <person name="Hu W."/>
            <person name="Qin Y."/>
            <person name="Wang K."/>
            <person name="Chen L.Y."/>
            <person name="Shirley N."/>
            <person name="Lin Y.R."/>
            <person name="Liu L.Y."/>
            <person name="Hernandez A.G."/>
            <person name="Wright C.L."/>
            <person name="Bulone V."/>
            <person name="Tuskan G.A."/>
            <person name="Heath K."/>
            <person name="Zee F."/>
            <person name="Moore P.H."/>
            <person name="Sunkar R."/>
            <person name="Leebens-Mack J.H."/>
            <person name="Mockler T."/>
            <person name="Bennetzen J.L."/>
            <person name="Freeling M."/>
            <person name="Sankoff D."/>
            <person name="Paterson A.H."/>
            <person name="Zhu X."/>
            <person name="Yang X."/>
            <person name="Smith J.A."/>
            <person name="Cushman J.C."/>
            <person name="Paull R.E."/>
            <person name="Yu Q."/>
        </authorList>
    </citation>
    <scope>NUCLEOTIDE SEQUENCE [LARGE SCALE GENOMIC DNA]</scope>
    <source>
        <strain evidence="6">cv. F153</strain>
    </source>
</reference>
<keyword evidence="6" id="KW-1185">Reference proteome</keyword>
<name>A0A6P5FFY0_ANACO</name>
<feature type="repeat" description="PPR" evidence="4">
    <location>
        <begin position="275"/>
        <end position="309"/>
    </location>
</feature>
<dbReference type="Gene3D" id="1.25.40.10">
    <property type="entry name" value="Tetratricopeptide repeat domain"/>
    <property type="match status" value="2"/>
</dbReference>
<dbReference type="Pfam" id="PF13041">
    <property type="entry name" value="PPR_2"/>
    <property type="match status" value="1"/>
</dbReference>
<comment type="similarity">
    <text evidence="1">Belongs to the PPR family. P subfamily.</text>
</comment>
<proteinExistence type="inferred from homology"/>
<gene>
    <name evidence="7" type="primary">LOC109714579</name>
</gene>
<dbReference type="PANTHER" id="PTHR47936">
    <property type="entry name" value="PPR_LONG DOMAIN-CONTAINING PROTEIN"/>
    <property type="match status" value="1"/>
</dbReference>
<reference evidence="7" key="2">
    <citation type="submission" date="2025-08" db="UniProtKB">
        <authorList>
            <consortium name="RefSeq"/>
        </authorList>
    </citation>
    <scope>IDENTIFICATION</scope>
    <source>
        <tissue evidence="7">Leaf</tissue>
    </source>
</reference>
<evidence type="ECO:0000256" key="2">
    <source>
        <dbReference type="ARBA" id="ARBA00022737"/>
    </source>
</evidence>
<evidence type="ECO:0000256" key="4">
    <source>
        <dbReference type="PROSITE-ProRule" id="PRU00708"/>
    </source>
</evidence>
<feature type="repeat" description="PPR" evidence="4">
    <location>
        <begin position="345"/>
        <end position="379"/>
    </location>
</feature>
<evidence type="ECO:0000313" key="6">
    <source>
        <dbReference type="Proteomes" id="UP000515123"/>
    </source>
</evidence>
<dbReference type="InterPro" id="IPR002885">
    <property type="entry name" value="PPR_rpt"/>
</dbReference>
<dbReference type="NCBIfam" id="TIGR00756">
    <property type="entry name" value="PPR"/>
    <property type="match status" value="3"/>
</dbReference>
<evidence type="ECO:0000256" key="1">
    <source>
        <dbReference type="ARBA" id="ARBA00007626"/>
    </source>
</evidence>
<feature type="region of interest" description="Disordered" evidence="5">
    <location>
        <begin position="83"/>
        <end position="114"/>
    </location>
</feature>
<dbReference type="GeneID" id="109714579"/>
<dbReference type="PROSITE" id="PS51375">
    <property type="entry name" value="PPR"/>
    <property type="match status" value="3"/>
</dbReference>
<dbReference type="AlphaFoldDB" id="A0A6P5FFY0"/>
<dbReference type="PANTHER" id="PTHR47936:SF3">
    <property type="entry name" value="PENTACOTRIPEPTIDE-REPEAT REGION OF PRORP DOMAIN-CONTAINING PROTEIN"/>
    <property type="match status" value="1"/>
</dbReference>
<evidence type="ECO:0000313" key="7">
    <source>
        <dbReference type="RefSeq" id="XP_020094864.1"/>
    </source>
</evidence>
<dbReference type="OrthoDB" id="185373at2759"/>
<dbReference type="RefSeq" id="XP_020094864.1">
    <property type="nucleotide sequence ID" value="XM_020239275.1"/>
</dbReference>
<keyword evidence="2" id="KW-0677">Repeat</keyword>
<evidence type="ECO:0000256" key="3">
    <source>
        <dbReference type="ARBA" id="ARBA00022946"/>
    </source>
</evidence>
<protein>
    <submittedName>
        <fullName evidence="7">Pentatricopeptide repeat-containing protein At1g09900-like</fullName>
    </submittedName>
</protein>
<dbReference type="Proteomes" id="UP000515123">
    <property type="component" value="Linkage group 8"/>
</dbReference>
<feature type="repeat" description="PPR" evidence="4">
    <location>
        <begin position="310"/>
        <end position="344"/>
    </location>
</feature>
<sequence length="486" mass="54571">MVFRVAKQRNLLLSCPQTLNPSLNSSSINAGPCSPLKTLISNQNPKIYFSFSSPLSCNCSPSPPPWTSNSLSFPLFPTSSTTSYRSFSSGNAPRRPRRSSRSPTPRNVGANRDNLTEIMRLIEEDESGAEAKFDQMNLRLSQSLVSDVILALNDRGVSALRFFNWVLNCNPNFVPSAKVYNVLVDNLGRLDDYETMRRLLAELSVKRHCLTEKAFAFLTVSGRGNIKDSIRRIIEILNGVGGSCRGSGIFSLIKLLCSVSTFDLAIFVMEETARKTSYYNVLIAAKCRTGNFQGARELFDEMRSFDCDPNIKSYNYLLGCLLKNRRVTEACDLLESMENWGFLPDSVTYEMLIFHACKAKKMDLATEFLNRMMSEGLKPRIAMHSAFIKGYFLSGQAEDAYNYVVGMSVKDKFSVNMNYSLLSSLFHGSGKVVEAGRLLYEMMEKGLKPNFPVYMRVMKDLHKMTRGDLASQLKSMFMKFSSSAHT</sequence>
<accession>A0A6P5FFY0</accession>
<dbReference type="InterPro" id="IPR011990">
    <property type="entry name" value="TPR-like_helical_dom_sf"/>
</dbReference>
<organism evidence="6 7">
    <name type="scientific">Ananas comosus</name>
    <name type="common">Pineapple</name>
    <name type="synonym">Ananas ananas</name>
    <dbReference type="NCBI Taxonomy" id="4615"/>
    <lineage>
        <taxon>Eukaryota</taxon>
        <taxon>Viridiplantae</taxon>
        <taxon>Streptophyta</taxon>
        <taxon>Embryophyta</taxon>
        <taxon>Tracheophyta</taxon>
        <taxon>Spermatophyta</taxon>
        <taxon>Magnoliopsida</taxon>
        <taxon>Liliopsida</taxon>
        <taxon>Poales</taxon>
        <taxon>Bromeliaceae</taxon>
        <taxon>Bromelioideae</taxon>
        <taxon>Ananas</taxon>
    </lineage>
</organism>
<evidence type="ECO:0000256" key="5">
    <source>
        <dbReference type="SAM" id="MobiDB-lite"/>
    </source>
</evidence>
<dbReference type="Pfam" id="PF01535">
    <property type="entry name" value="PPR"/>
    <property type="match status" value="1"/>
</dbReference>
<keyword evidence="3" id="KW-0809">Transit peptide</keyword>